<name>A0A427XHY8_9TREE</name>
<comment type="caution">
    <text evidence="2">The sequence shown here is derived from an EMBL/GenBank/DDBJ whole genome shotgun (WGS) entry which is preliminary data.</text>
</comment>
<feature type="compositionally biased region" description="Acidic residues" evidence="1">
    <location>
        <begin position="320"/>
        <end position="329"/>
    </location>
</feature>
<dbReference type="AlphaFoldDB" id="A0A427XHY8"/>
<evidence type="ECO:0000313" key="3">
    <source>
        <dbReference type="Proteomes" id="UP000279236"/>
    </source>
</evidence>
<protein>
    <recommendedName>
        <fullName evidence="4">Elongator complex protein 5</fullName>
    </recommendedName>
</protein>
<dbReference type="STRING" id="105984.A0A427XHY8"/>
<evidence type="ECO:0000313" key="2">
    <source>
        <dbReference type="EMBL" id="RSH78501.1"/>
    </source>
</evidence>
<keyword evidence="3" id="KW-1185">Reference proteome</keyword>
<gene>
    <name evidence="2" type="ORF">EHS24_002226</name>
</gene>
<dbReference type="OrthoDB" id="166907at2759"/>
<feature type="region of interest" description="Disordered" evidence="1">
    <location>
        <begin position="305"/>
        <end position="329"/>
    </location>
</feature>
<organism evidence="2 3">
    <name type="scientific">Apiotrichum porosum</name>
    <dbReference type="NCBI Taxonomy" id="105984"/>
    <lineage>
        <taxon>Eukaryota</taxon>
        <taxon>Fungi</taxon>
        <taxon>Dikarya</taxon>
        <taxon>Basidiomycota</taxon>
        <taxon>Agaricomycotina</taxon>
        <taxon>Tremellomycetes</taxon>
        <taxon>Trichosporonales</taxon>
        <taxon>Trichosporonaceae</taxon>
        <taxon>Apiotrichum</taxon>
    </lineage>
</organism>
<accession>A0A427XHY8</accession>
<dbReference type="GeneID" id="39586769"/>
<sequence length="329" mass="34551">MLLQDVLDGTAPARMVLVHHSIAAPAWPLLHELTQRAQERRVPLLSINVLPSAAGSSKLAGSSSGANKVLDLSLPPGYGGDGDVLARVKEACRNLAPGTQVLLDAPDVIADDYGTTVVLRVVRAILAAVGSLSLPGRLVTALPSSDLFTDLTSATLSSSLALLYPHHPLAVETAARAELVPTSNESGFWSLLNTSTANGDGDSLALRAADGVEVAPRDHYVLQVLLRKATGGAKGMQRSTEGIKCDESQRWSVVALDDIVHPFQAVASTTAASAAGTTHADLNLPFNLSLTDRQRAERGAVPLPYAHEGEGADLGMGMDWSDDEEDDEF</sequence>
<dbReference type="EMBL" id="RSCE01000012">
    <property type="protein sequence ID" value="RSH78501.1"/>
    <property type="molecule type" value="Genomic_DNA"/>
</dbReference>
<dbReference type="RefSeq" id="XP_028473648.1">
    <property type="nucleotide sequence ID" value="XM_028617970.1"/>
</dbReference>
<evidence type="ECO:0000256" key="1">
    <source>
        <dbReference type="SAM" id="MobiDB-lite"/>
    </source>
</evidence>
<proteinExistence type="predicted"/>
<dbReference type="Proteomes" id="UP000279236">
    <property type="component" value="Unassembled WGS sequence"/>
</dbReference>
<reference evidence="2 3" key="1">
    <citation type="submission" date="2018-11" db="EMBL/GenBank/DDBJ databases">
        <title>Genome sequence of Apiotrichum porosum DSM 27194.</title>
        <authorList>
            <person name="Aliyu H."/>
            <person name="Gorte O."/>
            <person name="Ochsenreither K."/>
        </authorList>
    </citation>
    <scope>NUCLEOTIDE SEQUENCE [LARGE SCALE GENOMIC DNA]</scope>
    <source>
        <strain evidence="2 3">DSM 27194</strain>
    </source>
</reference>
<evidence type="ECO:0008006" key="4">
    <source>
        <dbReference type="Google" id="ProtNLM"/>
    </source>
</evidence>